<gene>
    <name evidence="2" type="ORF">RDB_LOCUS94116</name>
</gene>
<feature type="region of interest" description="Disordered" evidence="1">
    <location>
        <begin position="101"/>
        <end position="420"/>
    </location>
</feature>
<feature type="compositionally biased region" description="Basic and acidic residues" evidence="1">
    <location>
        <begin position="67"/>
        <end position="83"/>
    </location>
</feature>
<accession>A0A8H3H1Z2</accession>
<reference evidence="2" key="1">
    <citation type="submission" date="2021-01" db="EMBL/GenBank/DDBJ databases">
        <authorList>
            <person name="Kaushik A."/>
        </authorList>
    </citation>
    <scope>NUCLEOTIDE SEQUENCE</scope>
    <source>
        <strain evidence="2">AG3-1AP</strain>
    </source>
</reference>
<organism evidence="2 3">
    <name type="scientific">Rhizoctonia solani</name>
    <dbReference type="NCBI Taxonomy" id="456999"/>
    <lineage>
        <taxon>Eukaryota</taxon>
        <taxon>Fungi</taxon>
        <taxon>Dikarya</taxon>
        <taxon>Basidiomycota</taxon>
        <taxon>Agaricomycotina</taxon>
        <taxon>Agaricomycetes</taxon>
        <taxon>Cantharellales</taxon>
        <taxon>Ceratobasidiaceae</taxon>
        <taxon>Rhizoctonia</taxon>
    </lineage>
</organism>
<feature type="compositionally biased region" description="Basic and acidic residues" evidence="1">
    <location>
        <begin position="172"/>
        <end position="189"/>
    </location>
</feature>
<sequence length="420" mass="46083">NLTYSHYGSASRTGIYNYMLERYTFLYHFRDQSGQNNWAIDAFCISSLSSNSSYAKTGGGKANLYLKRNESGPRGTNRTDEYGNRASLDGYKDDYALNARIKPNAPPAAPSSCSTAAKRPRTAEPNSRHNYDDYPCPQKKPHESLEERSSSPVSLPPEPTAAELRRATKVVASEEARDKALGASKDKAGAKPAAPPKGKEHKNGSVPSRSKRDHVEVDDEESDDELKLVSKKVDRRGSPTLSDDEPTPKSGSARKANKSAPKNTGKKAKGPAKTAGRKEQSPPPDDLEQEQELRKVEPKGAQKDGIKEPEEEPEELEQPESPPPTKVWKRPTPKLPPPQEDDDQLPPLPPSLVSQPARKGDGIDDTSRHPQADKPEAGPSKEATRPTGNIDKFGTGKPVGTIRIKRPVQQSDRILRHNRN</sequence>
<feature type="compositionally biased region" description="Basic and acidic residues" evidence="1">
    <location>
        <begin position="291"/>
        <end position="308"/>
    </location>
</feature>
<dbReference type="EMBL" id="CAJMWV010003137">
    <property type="protein sequence ID" value="CAE6477144.1"/>
    <property type="molecule type" value="Genomic_DNA"/>
</dbReference>
<evidence type="ECO:0000313" key="3">
    <source>
        <dbReference type="Proteomes" id="UP000663831"/>
    </source>
</evidence>
<feature type="compositionally biased region" description="Basic and acidic residues" evidence="1">
    <location>
        <begin position="225"/>
        <end position="237"/>
    </location>
</feature>
<proteinExistence type="predicted"/>
<comment type="caution">
    <text evidence="2">The sequence shown here is derived from an EMBL/GenBank/DDBJ whole genome shotgun (WGS) entry which is preliminary data.</text>
</comment>
<dbReference type="Proteomes" id="UP000663831">
    <property type="component" value="Unassembled WGS sequence"/>
</dbReference>
<evidence type="ECO:0000256" key="1">
    <source>
        <dbReference type="SAM" id="MobiDB-lite"/>
    </source>
</evidence>
<dbReference type="AlphaFoldDB" id="A0A8H3H1Z2"/>
<name>A0A8H3H1Z2_9AGAM</name>
<protein>
    <submittedName>
        <fullName evidence="2">Uncharacterized protein</fullName>
    </submittedName>
</protein>
<feature type="compositionally biased region" description="Basic and acidic residues" evidence="1">
    <location>
        <begin position="140"/>
        <end position="149"/>
    </location>
</feature>
<feature type="region of interest" description="Disordered" evidence="1">
    <location>
        <begin position="57"/>
        <end position="88"/>
    </location>
</feature>
<feature type="compositionally biased region" description="Basic and acidic residues" evidence="1">
    <location>
        <begin position="358"/>
        <end position="376"/>
    </location>
</feature>
<feature type="compositionally biased region" description="Acidic residues" evidence="1">
    <location>
        <begin position="309"/>
        <end position="318"/>
    </location>
</feature>
<evidence type="ECO:0000313" key="2">
    <source>
        <dbReference type="EMBL" id="CAE6477144.1"/>
    </source>
</evidence>
<feature type="non-terminal residue" evidence="2">
    <location>
        <position position="1"/>
    </location>
</feature>